<dbReference type="PANTHER" id="PTHR33167:SF29">
    <property type="entry name" value="T28K15.14 PROTEIN"/>
    <property type="match status" value="1"/>
</dbReference>
<evidence type="ECO:0000313" key="2">
    <source>
        <dbReference type="Proteomes" id="UP000886885"/>
    </source>
</evidence>
<protein>
    <submittedName>
        <fullName evidence="1">Uncharacterized protein</fullName>
    </submittedName>
</protein>
<reference evidence="1" key="1">
    <citation type="journal article" date="2020" name="bioRxiv">
        <title>Hybrid origin of Populus tomentosa Carr. identified through genome sequencing and phylogenomic analysis.</title>
        <authorList>
            <person name="An X."/>
            <person name="Gao K."/>
            <person name="Chen Z."/>
            <person name="Li J."/>
            <person name="Yang X."/>
            <person name="Yang X."/>
            <person name="Zhou J."/>
            <person name="Guo T."/>
            <person name="Zhao T."/>
            <person name="Huang S."/>
            <person name="Miao D."/>
            <person name="Khan W.U."/>
            <person name="Rao P."/>
            <person name="Ye M."/>
            <person name="Lei B."/>
            <person name="Liao W."/>
            <person name="Wang J."/>
            <person name="Ji L."/>
            <person name="Li Y."/>
            <person name="Guo B."/>
            <person name="Mustafa N.S."/>
            <person name="Li S."/>
            <person name="Yun Q."/>
            <person name="Keller S.R."/>
            <person name="Mao J."/>
            <person name="Zhang R."/>
            <person name="Strauss S.H."/>
        </authorList>
    </citation>
    <scope>NUCLEOTIDE SEQUENCE</scope>
    <source>
        <strain evidence="1">GM15</strain>
        <tissue evidence="1">Leaf</tissue>
    </source>
</reference>
<gene>
    <name evidence="1" type="ORF">POTOM_013817</name>
</gene>
<accession>A0A8X8A1H0</accession>
<proteinExistence type="predicted"/>
<dbReference type="OrthoDB" id="786875at2759"/>
<dbReference type="InterPro" id="IPR008581">
    <property type="entry name" value="DUF863_pln"/>
</dbReference>
<organism evidence="1 2">
    <name type="scientific">Populus tomentosa</name>
    <name type="common">Chinese white poplar</name>
    <dbReference type="NCBI Taxonomy" id="118781"/>
    <lineage>
        <taxon>Eukaryota</taxon>
        <taxon>Viridiplantae</taxon>
        <taxon>Streptophyta</taxon>
        <taxon>Embryophyta</taxon>
        <taxon>Tracheophyta</taxon>
        <taxon>Spermatophyta</taxon>
        <taxon>Magnoliopsida</taxon>
        <taxon>eudicotyledons</taxon>
        <taxon>Gunneridae</taxon>
        <taxon>Pentapetalae</taxon>
        <taxon>rosids</taxon>
        <taxon>fabids</taxon>
        <taxon>Malpighiales</taxon>
        <taxon>Salicaceae</taxon>
        <taxon>Saliceae</taxon>
        <taxon>Populus</taxon>
    </lineage>
</organism>
<dbReference type="Proteomes" id="UP000886885">
    <property type="component" value="Chromosome 3D"/>
</dbReference>
<keyword evidence="2" id="KW-1185">Reference proteome</keyword>
<dbReference type="PANTHER" id="PTHR33167">
    <property type="entry name" value="TRANSCRIPTION FACTOR, PUTATIVE (DUF863)-RELATED"/>
    <property type="match status" value="1"/>
</dbReference>
<name>A0A8X8A1H0_POPTO</name>
<comment type="caution">
    <text evidence="1">The sequence shown here is derived from an EMBL/GenBank/DDBJ whole genome shotgun (WGS) entry which is preliminary data.</text>
</comment>
<dbReference type="EMBL" id="JAAWWB010000006">
    <property type="protein sequence ID" value="KAG6780938.1"/>
    <property type="molecule type" value="Genomic_DNA"/>
</dbReference>
<evidence type="ECO:0000313" key="1">
    <source>
        <dbReference type="EMBL" id="KAG6780938.1"/>
    </source>
</evidence>
<dbReference type="AlphaFoldDB" id="A0A8X8A1H0"/>
<dbReference type="Pfam" id="PF05904">
    <property type="entry name" value="DUF863"/>
    <property type="match status" value="1"/>
</dbReference>
<sequence>MVFTFFSLPCGFLKKKLKIMGSLLHGYSFVAGGLWEPFGAGLVNGKFEKASLSKCSWNLCPLLSHIWVLIGQISCPCMHWLLCNELFLLPNSAGRVNYRASQIIFCIVWDMHDCWWYCYIWALKTEFVTLCKDVNGSGDDFGCRHAVDMYFVSHLTWESLFHWCRLDCHRVAGSLVDSGHLITSNSFENVGMVNGWFLGSYRKEMLMPGDLDLNSVQLYTGSFKEVIKKTILKQEVIFRTQVHELHQLYRTQKTLMKNLGCKGCGAYNSWDANVQSFLPPFTNPTRVEPLVKETGISSFSKVVSTPSTSEELLDGCQDAYYRLKQRPLDLQLSADEFINHVEEDLPSIGHAWNHRLREPIDFKHPLSSNYSSVTEELKLSLTTGVDYRRTEGALRSWFDKKTQQYCSVIDLESDEMISDDHAKCTPSVGGAAPETYSPGKYKSLVSAFSNLIFSTRAKKDPSVEIAESNSFQEHSECCREQTSSNEGIMELHDDILFNNLSTKIQQSNSHLKADLDLNKVYLDDPSCFSNDPLLAYPSPASSAGVSAVVIGSVQKETCPTTSWEKRVNGCSNEISDILHAAQVDLNSTTRSANVWTRSSEHNGISSRVVNLTGPEPMASSPVDIFVDIGSCSGNHKNDDVVLKAKLANGLLHDLNQMRLAAIELTSEKSQVEDAVFSCVYQSQNDKHGNQSPVSCKSGIYDNDSNSGKTAQCGNVSGDVNTDLKSHLGSQVADASSDENDLRTSESCDLKNECYHKKEESAEVDILMKRAAESLINLSLENSVSYQDSSAKEIRNETREEPQYTCDSFELIVVDLTESNVDENSVTSKPYEVNDVETKDFGSKLRRGRRMKDFQKEILPALASLSRQEIHEDINIIEGVLRSREYRKISGKMARNGENWSPPLRSRRSRLNYVGRRNCSSRFK</sequence>